<feature type="binding site" evidence="7">
    <location>
        <position position="128"/>
    </location>
    <ligand>
        <name>Ca(2+)</name>
        <dbReference type="ChEBI" id="CHEBI:29108"/>
    </ligand>
</feature>
<keyword evidence="3 6" id="KW-0634">PQQ</keyword>
<feature type="binding site" evidence="6">
    <location>
        <begin position="126"/>
        <end position="127"/>
    </location>
    <ligand>
        <name>pyrroloquinoline quinone</name>
        <dbReference type="ChEBI" id="CHEBI:58442"/>
    </ligand>
</feature>
<dbReference type="InterPro" id="IPR002372">
    <property type="entry name" value="PQQ_rpt_dom"/>
</dbReference>
<feature type="binding site" evidence="6">
    <location>
        <position position="110"/>
    </location>
    <ligand>
        <name>pyrroloquinoline quinone</name>
        <dbReference type="ChEBI" id="CHEBI:58442"/>
    </ligand>
</feature>
<dbReference type="InterPro" id="IPR018391">
    <property type="entry name" value="PQQ_b-propeller_rpt"/>
</dbReference>
<evidence type="ECO:0000256" key="7">
    <source>
        <dbReference type="PIRSR" id="PIRSR617512-3"/>
    </source>
</evidence>
<dbReference type="SMART" id="SM00564">
    <property type="entry name" value="PQQ"/>
    <property type="match status" value="4"/>
</dbReference>
<feature type="disulfide bond" evidence="8">
    <location>
        <begin position="60"/>
        <end position="61"/>
    </location>
</feature>
<dbReference type="PANTHER" id="PTHR32303">
    <property type="entry name" value="QUINOPROTEIN ALCOHOL DEHYDROGENASE (CYTOCHROME C)"/>
    <property type="match status" value="1"/>
</dbReference>
<feature type="binding site" evidence="7">
    <location>
        <position position="249"/>
    </location>
    <ligand>
        <name>Ca(2+)</name>
        <dbReference type="ChEBI" id="CHEBI:29108"/>
    </ligand>
</feature>
<evidence type="ECO:0000256" key="3">
    <source>
        <dbReference type="ARBA" id="ARBA00022891"/>
    </source>
</evidence>
<accession>M4RUI3</accession>
<dbReference type="InterPro" id="IPR011047">
    <property type="entry name" value="Quinoprotein_ADH-like_sf"/>
</dbReference>
<proteinExistence type="inferred from homology"/>
<feature type="binding site" evidence="6">
    <location>
        <position position="66"/>
    </location>
    <ligand>
        <name>pyrroloquinoline quinone</name>
        <dbReference type="ChEBI" id="CHEBI:58442"/>
    </ligand>
</feature>
<sequence length="504" mass="54882">MFWSFDLGTSRGIEVTPIVHDGIMYVTSTWNIVHALDARTGEPLWRFDPIVDKEQASKGCCDAVNRGVAIWGDAVFTATIDGRLISLNAKTGLKNWDISTIDKSYPYTITGAPRVVKGKVIIGNGGAELGVRGYISAYDAITGERVWRFFTVPGNPADGFENETMEMAAKTWTGKYWAAGGGGTAWDSMAYDPELDLLYVGVGNGTPWNQAIRSPDGGDNLFLSSIVAVRPDTGEYVWHYQTTPGETWDYTATQHMILAELNIAGKNRKVIMQAPKNGFFYVIDRTTGAFISAKNFVPVTWATHIDQTTGRPVETEGARYVGKTPALQLPGPLGAHNWHPMSYSPDTGLVYIPAQEAPHVYANQSDYKRTNGFWNTGTELSAAALPTDKATFKALKAMVKGRLLAWDPVTQKPAWSFEHGGPWNGGVLSTSGNLVFQGTADAHFAAYDALTGKRKWRFYTQTGVVAAPITYELDGEQFIAIASGWGGSYVLSGGVFSQPVAKLM</sequence>
<feature type="binding site" evidence="6">
    <location>
        <position position="184"/>
    </location>
    <ligand>
        <name>pyrroloquinoline quinone</name>
        <dbReference type="ChEBI" id="CHEBI:58442"/>
    </ligand>
</feature>
<evidence type="ECO:0000256" key="2">
    <source>
        <dbReference type="ARBA" id="ARBA00022723"/>
    </source>
</evidence>
<dbReference type="GO" id="GO:0005509">
    <property type="term" value="F:calcium ion binding"/>
    <property type="evidence" value="ECO:0007669"/>
    <property type="project" value="InterPro"/>
</dbReference>
<keyword evidence="11" id="KW-1185">Reference proteome</keyword>
<dbReference type="GO" id="GO:0016614">
    <property type="term" value="F:oxidoreductase activity, acting on CH-OH group of donors"/>
    <property type="evidence" value="ECO:0007669"/>
    <property type="project" value="InterPro"/>
</dbReference>
<feature type="domain" description="Pyrrolo-quinoline quinone repeat" evidence="9">
    <location>
        <begin position="11"/>
        <end position="292"/>
    </location>
</feature>
<feature type="binding site" evidence="7">
    <location>
        <position position="204"/>
    </location>
    <ligand>
        <name>Ca(2+)</name>
        <dbReference type="ChEBI" id="CHEBI:29108"/>
    </ligand>
</feature>
<feature type="binding site" evidence="6">
    <location>
        <begin position="337"/>
        <end position="338"/>
    </location>
    <ligand>
        <name>pyrroloquinoline quinone</name>
        <dbReference type="ChEBI" id="CHEBI:58442"/>
    </ligand>
</feature>
<name>M4RUI3_9ALTE</name>
<feature type="active site" description="Proton acceptor" evidence="5">
    <location>
        <position position="249"/>
    </location>
</feature>
<keyword evidence="8" id="KW-1015">Disulfide bond</keyword>
<keyword evidence="2 7" id="KW-0479">Metal-binding</keyword>
<dbReference type="NCBIfam" id="TIGR03075">
    <property type="entry name" value="PQQ_enz_alc_DH"/>
    <property type="match status" value="1"/>
</dbReference>
<evidence type="ECO:0000313" key="10">
    <source>
        <dbReference type="EMBL" id="AGH45884.1"/>
    </source>
</evidence>
<evidence type="ECO:0000256" key="4">
    <source>
        <dbReference type="ARBA" id="ARBA00023002"/>
    </source>
</evidence>
<dbReference type="STRING" id="1129794.C427_3776"/>
<comment type="cofactor">
    <cofactor evidence="6">
        <name>pyrroloquinoline quinone</name>
        <dbReference type="ChEBI" id="CHEBI:58442"/>
    </cofactor>
    <text evidence="6">Binds 1 PQQ group per subunit.</text>
</comment>
<dbReference type="Gene3D" id="2.140.10.10">
    <property type="entry name" value="Quinoprotein alcohol dehydrogenase-like superfamily"/>
    <property type="match status" value="1"/>
</dbReference>
<gene>
    <name evidence="10" type="ORF">C427_3776</name>
</gene>
<dbReference type="PROSITE" id="PS00364">
    <property type="entry name" value="BACTERIAL_PQQ_2"/>
    <property type="match status" value="1"/>
</dbReference>
<dbReference type="GO" id="GO:0030288">
    <property type="term" value="C:outer membrane-bounded periplasmic space"/>
    <property type="evidence" value="ECO:0007669"/>
    <property type="project" value="InterPro"/>
</dbReference>
<keyword evidence="7" id="KW-0106">Calcium</keyword>
<dbReference type="HOGENOM" id="CLU_018478_0_0_6"/>
<feature type="binding site" evidence="6">
    <location>
        <position position="276"/>
    </location>
    <ligand>
        <name>pyrroloquinoline quinone</name>
        <dbReference type="ChEBI" id="CHEBI:58442"/>
    </ligand>
</feature>
<evidence type="ECO:0000256" key="1">
    <source>
        <dbReference type="ARBA" id="ARBA00008156"/>
    </source>
</evidence>
<keyword evidence="4" id="KW-0560">Oxidoreductase</keyword>
<dbReference type="KEGG" id="gps:C427_3776"/>
<dbReference type="Pfam" id="PF01011">
    <property type="entry name" value="PQQ"/>
    <property type="match status" value="2"/>
</dbReference>
<dbReference type="CDD" id="cd10279">
    <property type="entry name" value="PQQ_ADH_II"/>
    <property type="match status" value="1"/>
</dbReference>
<dbReference type="EMBL" id="CP003837">
    <property type="protein sequence ID" value="AGH45884.1"/>
    <property type="molecule type" value="Genomic_DNA"/>
</dbReference>
<comment type="similarity">
    <text evidence="1">Belongs to the bacterial PQQ dehydrogenase family.</text>
</comment>
<feature type="binding site" evidence="6">
    <location>
        <position position="14"/>
    </location>
    <ligand>
        <name>pyrroloquinoline quinone</name>
        <dbReference type="ChEBI" id="CHEBI:58442"/>
    </ligand>
</feature>
<dbReference type="InterPro" id="IPR017512">
    <property type="entry name" value="PQQ_MeOH/EtOH_DH"/>
</dbReference>
<reference evidence="10 11" key="1">
    <citation type="journal article" date="2013" name="Genome Announc.">
        <title>Complete Genome Sequence of Glaciecola psychrophila Strain 170T.</title>
        <authorList>
            <person name="Yin J."/>
            <person name="Chen J."/>
            <person name="Liu G."/>
            <person name="Yu Y."/>
            <person name="Song L."/>
            <person name="Wang X."/>
            <person name="Qu X."/>
        </authorList>
    </citation>
    <scope>NUCLEOTIDE SEQUENCE [LARGE SCALE GENOMIC DNA]</scope>
    <source>
        <strain evidence="10 11">170</strain>
    </source>
</reference>
<evidence type="ECO:0000259" key="9">
    <source>
        <dbReference type="Pfam" id="PF01011"/>
    </source>
</evidence>
<protein>
    <submittedName>
        <fullName evidence="10">Methanol/ethanol family PQQ-dependent dehydrogenase</fullName>
    </submittedName>
</protein>
<evidence type="ECO:0000256" key="8">
    <source>
        <dbReference type="PIRSR" id="PIRSR617512-4"/>
    </source>
</evidence>
<dbReference type="SUPFAM" id="SSF50998">
    <property type="entry name" value="Quinoprotein alcohol dehydrogenase-like"/>
    <property type="match status" value="1"/>
</dbReference>
<feature type="domain" description="Pyrrolo-quinoline quinone repeat" evidence="9">
    <location>
        <begin position="323"/>
        <end position="479"/>
    </location>
</feature>
<dbReference type="GO" id="GO:0016020">
    <property type="term" value="C:membrane"/>
    <property type="evidence" value="ECO:0007669"/>
    <property type="project" value="InterPro"/>
</dbReference>
<comment type="cofactor">
    <cofactor evidence="7">
        <name>Ca(2+)</name>
        <dbReference type="ChEBI" id="CHEBI:29108"/>
    </cofactor>
    <text evidence="7">Binds 1 Ca(2+) ion per subunit.</text>
</comment>
<dbReference type="AlphaFoldDB" id="M4RUI3"/>
<evidence type="ECO:0000313" key="11">
    <source>
        <dbReference type="Proteomes" id="UP000011864"/>
    </source>
</evidence>
<dbReference type="InterPro" id="IPR001479">
    <property type="entry name" value="Quinoprotein_DH_CS"/>
</dbReference>
<evidence type="ECO:0000256" key="6">
    <source>
        <dbReference type="PIRSR" id="PIRSR617512-2"/>
    </source>
</evidence>
<evidence type="ECO:0000256" key="5">
    <source>
        <dbReference type="PIRSR" id="PIRSR617512-1"/>
    </source>
</evidence>
<dbReference type="Proteomes" id="UP000011864">
    <property type="component" value="Chromosome"/>
</dbReference>
<dbReference type="eggNOG" id="COG4993">
    <property type="taxonomic scope" value="Bacteria"/>
</dbReference>
<organism evidence="10 11">
    <name type="scientific">Paraglaciecola psychrophila 170</name>
    <dbReference type="NCBI Taxonomy" id="1129794"/>
    <lineage>
        <taxon>Bacteria</taxon>
        <taxon>Pseudomonadati</taxon>
        <taxon>Pseudomonadota</taxon>
        <taxon>Gammaproteobacteria</taxon>
        <taxon>Alteromonadales</taxon>
        <taxon>Alteromonadaceae</taxon>
        <taxon>Paraglaciecola</taxon>
    </lineage>
</organism>
<dbReference type="PATRIC" id="fig|1129794.4.peg.3764"/>